<dbReference type="Gene3D" id="3.30.1360.40">
    <property type="match status" value="1"/>
</dbReference>
<feature type="domain" description="Ribosome recycling factor" evidence="4">
    <location>
        <begin position="22"/>
        <end position="184"/>
    </location>
</feature>
<dbReference type="Proteomes" id="UP000230882">
    <property type="component" value="Unassembled WGS sequence"/>
</dbReference>
<dbReference type="FunFam" id="3.30.1360.40:FF:000001">
    <property type="entry name" value="Ribosome-recycling factor"/>
    <property type="match status" value="1"/>
</dbReference>
<keyword evidence="2" id="KW-0648">Protein biosynthesis</keyword>
<dbReference type="InterPro" id="IPR002661">
    <property type="entry name" value="Ribosome_recyc_fac"/>
</dbReference>
<protein>
    <submittedName>
        <fullName evidence="5">Ribosome recycling factor</fullName>
    </submittedName>
</protein>
<dbReference type="Pfam" id="PF01765">
    <property type="entry name" value="RRF"/>
    <property type="match status" value="1"/>
</dbReference>
<evidence type="ECO:0000259" key="4">
    <source>
        <dbReference type="Pfam" id="PF01765"/>
    </source>
</evidence>
<sequence length="186" mass="21613">MSDYKQIIEKIEPELKKTINFLEEEMLKIRTSFFSPSLVEDIEVEIEGNQLSVKELAAISLISSREMSIQPWDKSYLQPIQKAIEKSSLGITPVISKDSIRLPAPSISQEYRKKLLQVLAEKKEDTRKTVRHFREEAWRKIQDGSRKGEISEDDKFRAKDKLQELIDEYNEKISGITERKAKEIEG</sequence>
<evidence type="ECO:0000313" key="6">
    <source>
        <dbReference type="Proteomes" id="UP000230882"/>
    </source>
</evidence>
<dbReference type="SUPFAM" id="SSF55194">
    <property type="entry name" value="Ribosome recycling factor, RRF"/>
    <property type="match status" value="1"/>
</dbReference>
<dbReference type="GO" id="GO:0006412">
    <property type="term" value="P:translation"/>
    <property type="evidence" value="ECO:0007669"/>
    <property type="project" value="UniProtKB-KW"/>
</dbReference>
<feature type="coiled-coil region" evidence="3">
    <location>
        <begin position="116"/>
        <end position="179"/>
    </location>
</feature>
<accession>A0A2H0UW07</accession>
<keyword evidence="3" id="KW-0175">Coiled coil</keyword>
<dbReference type="PANTHER" id="PTHR20982">
    <property type="entry name" value="RIBOSOME RECYCLING FACTOR"/>
    <property type="match status" value="1"/>
</dbReference>
<name>A0A2H0UW07_9BACT</name>
<reference evidence="6" key="1">
    <citation type="submission" date="2017-09" db="EMBL/GenBank/DDBJ databases">
        <title>Depth-based differentiation of microbial function through sediment-hosted aquifers and enrichment of novel symbionts in the deep terrestrial subsurface.</title>
        <authorList>
            <person name="Probst A.J."/>
            <person name="Ladd B."/>
            <person name="Jarett J.K."/>
            <person name="Geller-Mcgrath D.E."/>
            <person name="Sieber C.M.K."/>
            <person name="Emerson J.B."/>
            <person name="Anantharaman K."/>
            <person name="Thomas B.C."/>
            <person name="Malmstrom R."/>
            <person name="Stieglmeier M."/>
            <person name="Klingl A."/>
            <person name="Woyke T."/>
            <person name="Ryan C.M."/>
            <person name="Banfield J.F."/>
        </authorList>
    </citation>
    <scope>NUCLEOTIDE SEQUENCE [LARGE SCALE GENOMIC DNA]</scope>
</reference>
<evidence type="ECO:0000256" key="1">
    <source>
        <dbReference type="ARBA" id="ARBA00005912"/>
    </source>
</evidence>
<dbReference type="PANTHER" id="PTHR20982:SF3">
    <property type="entry name" value="MITOCHONDRIAL RIBOSOME RECYCLING FACTOR PSEUDO 1"/>
    <property type="match status" value="1"/>
</dbReference>
<dbReference type="GO" id="GO:0043023">
    <property type="term" value="F:ribosomal large subunit binding"/>
    <property type="evidence" value="ECO:0007669"/>
    <property type="project" value="TreeGrafter"/>
</dbReference>
<proteinExistence type="inferred from homology"/>
<dbReference type="InterPro" id="IPR023584">
    <property type="entry name" value="Ribosome_recyc_fac_dom"/>
</dbReference>
<evidence type="ECO:0000256" key="2">
    <source>
        <dbReference type="ARBA" id="ARBA00022917"/>
    </source>
</evidence>
<gene>
    <name evidence="5" type="ORF">COU02_01495</name>
</gene>
<dbReference type="InterPro" id="IPR036191">
    <property type="entry name" value="RRF_sf"/>
</dbReference>
<evidence type="ECO:0000256" key="3">
    <source>
        <dbReference type="SAM" id="Coils"/>
    </source>
</evidence>
<organism evidence="5 6">
    <name type="scientific">bacterium (Candidatus Gribaldobacteria) CG10_big_fil_rev_8_21_14_0_10_37_46</name>
    <dbReference type="NCBI Taxonomy" id="2014276"/>
    <lineage>
        <taxon>Bacteria</taxon>
        <taxon>Candidatus Gribaldobacteria</taxon>
    </lineage>
</organism>
<comment type="similarity">
    <text evidence="1">Belongs to the RRF family.</text>
</comment>
<dbReference type="EMBL" id="PFAU01000036">
    <property type="protein sequence ID" value="PIR90995.1"/>
    <property type="molecule type" value="Genomic_DNA"/>
</dbReference>
<dbReference type="Gene3D" id="1.10.132.20">
    <property type="entry name" value="Ribosome-recycling factor"/>
    <property type="match status" value="1"/>
</dbReference>
<dbReference type="AlphaFoldDB" id="A0A2H0UW07"/>
<comment type="caution">
    <text evidence="5">The sequence shown here is derived from an EMBL/GenBank/DDBJ whole genome shotgun (WGS) entry which is preliminary data.</text>
</comment>
<evidence type="ECO:0000313" key="5">
    <source>
        <dbReference type="EMBL" id="PIR90995.1"/>
    </source>
</evidence>